<evidence type="ECO:0000313" key="7">
    <source>
        <dbReference type="EMBL" id="KFZ32200.1"/>
    </source>
</evidence>
<evidence type="ECO:0000256" key="2">
    <source>
        <dbReference type="ARBA" id="ARBA00022475"/>
    </source>
</evidence>
<keyword evidence="3 6" id="KW-0812">Transmembrane</keyword>
<evidence type="ECO:0000256" key="4">
    <source>
        <dbReference type="ARBA" id="ARBA00022989"/>
    </source>
</evidence>
<accession>A0A094IWY7</accession>
<feature type="transmembrane region" description="Helical" evidence="6">
    <location>
        <begin position="117"/>
        <end position="139"/>
    </location>
</feature>
<keyword evidence="2" id="KW-1003">Cell membrane</keyword>
<dbReference type="InterPro" id="IPR050833">
    <property type="entry name" value="Poly_Biosynth_Transport"/>
</dbReference>
<evidence type="ECO:0000256" key="1">
    <source>
        <dbReference type="ARBA" id="ARBA00004651"/>
    </source>
</evidence>
<evidence type="ECO:0000256" key="5">
    <source>
        <dbReference type="ARBA" id="ARBA00023136"/>
    </source>
</evidence>
<dbReference type="PANTHER" id="PTHR30250">
    <property type="entry name" value="PST FAMILY PREDICTED COLANIC ACID TRANSPORTER"/>
    <property type="match status" value="1"/>
</dbReference>
<keyword evidence="5 6" id="KW-0472">Membrane</keyword>
<feature type="transmembrane region" description="Helical" evidence="6">
    <location>
        <begin position="200"/>
        <end position="222"/>
    </location>
</feature>
<feature type="transmembrane region" description="Helical" evidence="6">
    <location>
        <begin position="87"/>
        <end position="105"/>
    </location>
</feature>
<dbReference type="GO" id="GO:0005886">
    <property type="term" value="C:plasma membrane"/>
    <property type="evidence" value="ECO:0007669"/>
    <property type="project" value="UniProtKB-SubCell"/>
</dbReference>
<dbReference type="AlphaFoldDB" id="A0A094IWY7"/>
<comment type="subcellular location">
    <subcellularLocation>
        <location evidence="1">Cell membrane</location>
        <topology evidence="1">Multi-pass membrane protein</topology>
    </subcellularLocation>
</comment>
<comment type="caution">
    <text evidence="7">The sequence shown here is derived from an EMBL/GenBank/DDBJ whole genome shotgun (WGS) entry which is preliminary data.</text>
</comment>
<feature type="transmembrane region" description="Helical" evidence="6">
    <location>
        <begin position="145"/>
        <end position="164"/>
    </location>
</feature>
<name>A0A094IWY7_9BACL</name>
<dbReference type="PANTHER" id="PTHR30250:SF11">
    <property type="entry name" value="O-ANTIGEN TRANSPORTER-RELATED"/>
    <property type="match status" value="1"/>
</dbReference>
<feature type="transmembrane region" description="Helical" evidence="6">
    <location>
        <begin position="51"/>
        <end position="75"/>
    </location>
</feature>
<evidence type="ECO:0000256" key="3">
    <source>
        <dbReference type="ARBA" id="ARBA00022692"/>
    </source>
</evidence>
<feature type="transmembrane region" description="Helical" evidence="6">
    <location>
        <begin position="176"/>
        <end position="194"/>
    </location>
</feature>
<evidence type="ECO:0000256" key="6">
    <source>
        <dbReference type="SAM" id="Phobius"/>
    </source>
</evidence>
<proteinExistence type="predicted"/>
<protein>
    <submittedName>
        <fullName evidence="7">Uncharacterized protein</fullName>
    </submittedName>
</protein>
<reference evidence="7" key="1">
    <citation type="submission" date="2014-08" db="EMBL/GenBank/DDBJ databases">
        <title>Fullgenome sequencing of Anoxybacillus sp.25 isolate from Garga hot-spring Russia.</title>
        <authorList>
            <person name="Rozanov A.S."/>
            <person name="Kotenko A.V."/>
            <person name="Malup T.K."/>
            <person name="Peltek S.E."/>
        </authorList>
    </citation>
    <scope>NUCLEOTIDE SEQUENCE [LARGE SCALE GENOMIC DNA]</scope>
    <source>
        <strain evidence="7">25</strain>
    </source>
</reference>
<gene>
    <name evidence="7" type="ORF">JS44_15090</name>
</gene>
<sequence length="241" mass="26748">MGVYSVAYDLTQQTIIMLMMAVNLAAYPLCIRALENGGIKQAQKQVKDNAVALFLIAFPATAGMIAISGSISSSVLGKDFSLRATDIMPIVAISVLIQGMKSYYFDLAFQLGRKTMLQIWPVLFGSLVNIVLNLILIPLYKSEGAVFATLVSYIMAIALSWKLGQKLFPLVFPLKDFTKILIASLVMMVSLSFWDSDNETLYGLFLKVCLGIGIYSGIIYTFNVWRIRDRIGSFLIKVKER</sequence>
<feature type="transmembrane region" description="Helical" evidence="6">
    <location>
        <begin position="12"/>
        <end position="30"/>
    </location>
</feature>
<dbReference type="EMBL" id="JPZO01000134">
    <property type="protein sequence ID" value="KFZ32200.1"/>
    <property type="molecule type" value="Genomic_DNA"/>
</dbReference>
<organism evidence="7">
    <name type="scientific">Anoxybacillus flavithermus</name>
    <dbReference type="NCBI Taxonomy" id="33934"/>
    <lineage>
        <taxon>Bacteria</taxon>
        <taxon>Bacillati</taxon>
        <taxon>Bacillota</taxon>
        <taxon>Bacilli</taxon>
        <taxon>Bacillales</taxon>
        <taxon>Anoxybacillaceae</taxon>
        <taxon>Anoxybacillus</taxon>
    </lineage>
</organism>
<keyword evidence="4 6" id="KW-1133">Transmembrane helix</keyword>